<protein>
    <submittedName>
        <fullName evidence="2">Uncharacterized protein</fullName>
    </submittedName>
</protein>
<gene>
    <name evidence="2" type="ORF">DY000_02039375</name>
</gene>
<keyword evidence="1" id="KW-1133">Transmembrane helix</keyword>
<evidence type="ECO:0000313" key="3">
    <source>
        <dbReference type="Proteomes" id="UP000266723"/>
    </source>
</evidence>
<evidence type="ECO:0000313" key="2">
    <source>
        <dbReference type="EMBL" id="KAF3531057.1"/>
    </source>
</evidence>
<keyword evidence="1" id="KW-0472">Membrane</keyword>
<sequence>MLLERRVSGGGGNRALLTCNFLVLFLLSVWMLCRLAKQHALLGLGSADMLWAIGLVVVVTAPVEAPAVLFGFW</sequence>
<name>A0ABQ7BET8_BRACR</name>
<evidence type="ECO:0000256" key="1">
    <source>
        <dbReference type="SAM" id="Phobius"/>
    </source>
</evidence>
<dbReference type="Proteomes" id="UP000266723">
    <property type="component" value="Unassembled WGS sequence"/>
</dbReference>
<dbReference type="EMBL" id="QGKV02001507">
    <property type="protein sequence ID" value="KAF3531057.1"/>
    <property type="molecule type" value="Genomic_DNA"/>
</dbReference>
<keyword evidence="3" id="KW-1185">Reference proteome</keyword>
<feature type="transmembrane region" description="Helical" evidence="1">
    <location>
        <begin position="40"/>
        <end position="63"/>
    </location>
</feature>
<keyword evidence="1" id="KW-0812">Transmembrane</keyword>
<proteinExistence type="predicted"/>
<accession>A0ABQ7BET8</accession>
<comment type="caution">
    <text evidence="2">The sequence shown here is derived from an EMBL/GenBank/DDBJ whole genome shotgun (WGS) entry which is preliminary data.</text>
</comment>
<feature type="transmembrane region" description="Helical" evidence="1">
    <location>
        <begin position="15"/>
        <end position="33"/>
    </location>
</feature>
<organism evidence="2 3">
    <name type="scientific">Brassica cretica</name>
    <name type="common">Mustard</name>
    <dbReference type="NCBI Taxonomy" id="69181"/>
    <lineage>
        <taxon>Eukaryota</taxon>
        <taxon>Viridiplantae</taxon>
        <taxon>Streptophyta</taxon>
        <taxon>Embryophyta</taxon>
        <taxon>Tracheophyta</taxon>
        <taxon>Spermatophyta</taxon>
        <taxon>Magnoliopsida</taxon>
        <taxon>eudicotyledons</taxon>
        <taxon>Gunneridae</taxon>
        <taxon>Pentapetalae</taxon>
        <taxon>rosids</taxon>
        <taxon>malvids</taxon>
        <taxon>Brassicales</taxon>
        <taxon>Brassicaceae</taxon>
        <taxon>Brassiceae</taxon>
        <taxon>Brassica</taxon>
    </lineage>
</organism>
<reference evidence="2 3" key="1">
    <citation type="journal article" date="2020" name="BMC Genomics">
        <title>Intraspecific diversification of the crop wild relative Brassica cretica Lam. using demographic model selection.</title>
        <authorList>
            <person name="Kioukis A."/>
            <person name="Michalopoulou V.A."/>
            <person name="Briers L."/>
            <person name="Pirintsos S."/>
            <person name="Studholme D.J."/>
            <person name="Pavlidis P."/>
            <person name="Sarris P.F."/>
        </authorList>
    </citation>
    <scope>NUCLEOTIDE SEQUENCE [LARGE SCALE GENOMIC DNA]</scope>
    <source>
        <strain evidence="3">cv. PFS-1207/04</strain>
    </source>
</reference>